<dbReference type="PANTHER" id="PTHR10204:SF34">
    <property type="entry name" value="NAD(P)H DEHYDROGENASE [QUINONE] 1 ISOFORM 1"/>
    <property type="match status" value="1"/>
</dbReference>
<dbReference type="NCBIfam" id="NF007280">
    <property type="entry name" value="PRK09739.1"/>
    <property type="match status" value="1"/>
</dbReference>
<reference evidence="4 5" key="1">
    <citation type="submission" date="2014-04" db="EMBL/GenBank/DDBJ databases">
        <authorList>
            <person name="Bishop-Lilly K.A."/>
            <person name="Broomall S.M."/>
            <person name="Chain P.S."/>
            <person name="Chertkov O."/>
            <person name="Coyne S.R."/>
            <person name="Daligault H.E."/>
            <person name="Davenport K.W."/>
            <person name="Erkkila T."/>
            <person name="Frey K.G."/>
            <person name="Gibbons H.S."/>
            <person name="Gu W."/>
            <person name="Jaissle J."/>
            <person name="Johnson S.L."/>
            <person name="Koroleva G.I."/>
            <person name="Ladner J.T."/>
            <person name="Lo C.-C."/>
            <person name="Minogue T.D."/>
            <person name="Munk C."/>
            <person name="Palacios G.F."/>
            <person name="Redden C.L."/>
            <person name="Rosenzweig C.N."/>
            <person name="Scholz M.B."/>
            <person name="Teshima H."/>
            <person name="Xu Y."/>
        </authorList>
    </citation>
    <scope>NUCLEOTIDE SEQUENCE [LARGE SCALE GENOMIC DNA]</scope>
    <source>
        <strain evidence="4 5">8244</strain>
    </source>
</reference>
<keyword evidence="5" id="KW-1185">Reference proteome</keyword>
<dbReference type="Pfam" id="PF02525">
    <property type="entry name" value="Flavodoxin_2"/>
    <property type="match status" value="1"/>
</dbReference>
<organism evidence="4 5">
    <name type="scientific">Paenibacillus macerans</name>
    <name type="common">Bacillus macerans</name>
    <dbReference type="NCBI Taxonomy" id="44252"/>
    <lineage>
        <taxon>Bacteria</taxon>
        <taxon>Bacillati</taxon>
        <taxon>Bacillota</taxon>
        <taxon>Bacilli</taxon>
        <taxon>Bacillales</taxon>
        <taxon>Paenibacillaceae</taxon>
        <taxon>Paenibacillus</taxon>
    </lineage>
</organism>
<dbReference type="HOGENOM" id="CLU_058643_1_1_9"/>
<comment type="similarity">
    <text evidence="1">Belongs to the NAD(P)H dehydrogenase (quinone) family.</text>
</comment>
<name>A0A090Y6G4_PAEMA</name>
<evidence type="ECO:0000313" key="4">
    <source>
        <dbReference type="EMBL" id="KFM94348.1"/>
    </source>
</evidence>
<dbReference type="InterPro" id="IPR029039">
    <property type="entry name" value="Flavoprotein-like_sf"/>
</dbReference>
<dbReference type="SUPFAM" id="SSF52218">
    <property type="entry name" value="Flavoproteins"/>
    <property type="match status" value="1"/>
</dbReference>
<dbReference type="InterPro" id="IPR003680">
    <property type="entry name" value="Flavodoxin_fold"/>
</dbReference>
<dbReference type="Gene3D" id="3.40.50.360">
    <property type="match status" value="1"/>
</dbReference>
<dbReference type="PANTHER" id="PTHR10204">
    <property type="entry name" value="NAD P H OXIDOREDUCTASE-RELATED"/>
    <property type="match status" value="1"/>
</dbReference>
<dbReference type="GO" id="GO:0003955">
    <property type="term" value="F:NAD(P)H dehydrogenase (quinone) activity"/>
    <property type="evidence" value="ECO:0007669"/>
    <property type="project" value="TreeGrafter"/>
</dbReference>
<evidence type="ECO:0000256" key="2">
    <source>
        <dbReference type="ARBA" id="ARBA00023002"/>
    </source>
</evidence>
<dbReference type="PATRIC" id="fig|44252.3.peg.5549"/>
<dbReference type="Proteomes" id="UP000029278">
    <property type="component" value="Unassembled WGS sequence"/>
</dbReference>
<feature type="domain" description="Flavodoxin-like fold" evidence="3">
    <location>
        <begin position="1"/>
        <end position="172"/>
    </location>
</feature>
<sequence>MKILTVVSHPRVNSLTFAVADRFIQGLTDAGHETELLDLHRSGFNPVMWEADEPDWSSNRKIYSPEVEAEMERMKNHDALAFIFPIWWYNLPAMLKGYIDRVWNDGFAYGSNKLHHKRVLWLGLGGAPQEDFEKRKYDKMLSQLLNTAIAEYCGISNSKVEILYDTLDSRPEIFENLLMRAYHLGLYYDNDSKDVRPS</sequence>
<dbReference type="AlphaFoldDB" id="A0A090Y6G4"/>
<evidence type="ECO:0000259" key="3">
    <source>
        <dbReference type="Pfam" id="PF02525"/>
    </source>
</evidence>
<dbReference type="OrthoDB" id="9798454at2"/>
<dbReference type="GeneID" id="77010645"/>
<proteinExistence type="inferred from homology"/>
<dbReference type="EMBL" id="JMQA01000047">
    <property type="protein sequence ID" value="KFM94348.1"/>
    <property type="molecule type" value="Genomic_DNA"/>
</dbReference>
<protein>
    <submittedName>
        <fullName evidence="4">NADPH-dependent FMN reductase family protein</fullName>
    </submittedName>
</protein>
<evidence type="ECO:0000313" key="5">
    <source>
        <dbReference type="Proteomes" id="UP000029278"/>
    </source>
</evidence>
<dbReference type="STRING" id="44252.DJ90_1266"/>
<dbReference type="GO" id="GO:0005829">
    <property type="term" value="C:cytosol"/>
    <property type="evidence" value="ECO:0007669"/>
    <property type="project" value="TreeGrafter"/>
</dbReference>
<keyword evidence="2" id="KW-0560">Oxidoreductase</keyword>
<gene>
    <name evidence="4" type="ORF">DJ90_1266</name>
</gene>
<accession>A0A090Y6G4</accession>
<dbReference type="InterPro" id="IPR051545">
    <property type="entry name" value="NAD(P)H_dehydrogenase_qn"/>
</dbReference>
<dbReference type="RefSeq" id="WP_036618497.1">
    <property type="nucleotide sequence ID" value="NZ_BGML01000004.1"/>
</dbReference>
<comment type="caution">
    <text evidence="4">The sequence shown here is derived from an EMBL/GenBank/DDBJ whole genome shotgun (WGS) entry which is preliminary data.</text>
</comment>
<evidence type="ECO:0000256" key="1">
    <source>
        <dbReference type="ARBA" id="ARBA00006252"/>
    </source>
</evidence>